<evidence type="ECO:0008006" key="4">
    <source>
        <dbReference type="Google" id="ProtNLM"/>
    </source>
</evidence>
<dbReference type="RefSeq" id="WP_122975909.1">
    <property type="nucleotide sequence ID" value="NZ_VIWY01000001.1"/>
</dbReference>
<name>A0A561WS07_ACTTI</name>
<dbReference type="OrthoDB" id="5171966at2"/>
<evidence type="ECO:0000313" key="2">
    <source>
        <dbReference type="EMBL" id="TWG26648.1"/>
    </source>
</evidence>
<sequence length="408" mass="44866">MLAAAAGAAVRWPHPAEPAKAGAAAQPTRPPTPFAIVLQRLRKQADALVSGDEKTWMSPVDPARKALVTRYRTMYRNLRALQISHAEIHADKLAGTTATKVVVQAALGYCLSGVACPAWRDDYDEGPAKATYRLTFQQVRGQWSIVDLNDAAGVQHNHLQPAPWDNRKLTFVTGRRVIVAGPSGQAKRLKQVLALAEKAAGVADRYAGYVHNPQPRYRVYVADEKGWKNWYGGIDEKWVIGYEMPLNSTGGDVILRARGSTDPRQLAVTIQHELAHVITLAGGHWETSDDQWLVEGVAEYIGAQPRAPQETGNRDVLAAVFRERGVPKSIAVPPLPDDADDLTVNTIYAMGHYATACMAAKFGERRMLKFTDLVLREAKKPDEAARTAYGRSFASVDRACLSWIRDRV</sequence>
<dbReference type="Proteomes" id="UP000320239">
    <property type="component" value="Unassembled WGS sequence"/>
</dbReference>
<proteinExistence type="predicted"/>
<dbReference type="EMBL" id="VIWY01000001">
    <property type="protein sequence ID" value="TWG26648.1"/>
    <property type="molecule type" value="Genomic_DNA"/>
</dbReference>
<keyword evidence="3" id="KW-1185">Reference proteome</keyword>
<protein>
    <recommendedName>
        <fullName evidence="4">Peptidase MA superfamily protein</fullName>
    </recommendedName>
</protein>
<dbReference type="InterPro" id="IPR027268">
    <property type="entry name" value="Peptidase_M4/M1_CTD_sf"/>
</dbReference>
<reference evidence="2 3" key="1">
    <citation type="submission" date="2019-06" db="EMBL/GenBank/DDBJ databases">
        <title>Sequencing the genomes of 1000 actinobacteria strains.</title>
        <authorList>
            <person name="Klenk H.-P."/>
        </authorList>
    </citation>
    <scope>NUCLEOTIDE SEQUENCE [LARGE SCALE GENOMIC DNA]</scope>
    <source>
        <strain evidence="2 3">DSM 43866</strain>
    </source>
</reference>
<accession>A0A561WS07</accession>
<organism evidence="2 3">
    <name type="scientific">Actinoplanes teichomyceticus</name>
    <dbReference type="NCBI Taxonomy" id="1867"/>
    <lineage>
        <taxon>Bacteria</taxon>
        <taxon>Bacillati</taxon>
        <taxon>Actinomycetota</taxon>
        <taxon>Actinomycetes</taxon>
        <taxon>Micromonosporales</taxon>
        <taxon>Micromonosporaceae</taxon>
        <taxon>Actinoplanes</taxon>
    </lineage>
</organism>
<comment type="caution">
    <text evidence="2">The sequence shown here is derived from an EMBL/GenBank/DDBJ whole genome shotgun (WGS) entry which is preliminary data.</text>
</comment>
<gene>
    <name evidence="2" type="ORF">FHX34_1011644</name>
</gene>
<feature type="compositionally biased region" description="Low complexity" evidence="1">
    <location>
        <begin position="18"/>
        <end position="27"/>
    </location>
</feature>
<evidence type="ECO:0000313" key="3">
    <source>
        <dbReference type="Proteomes" id="UP000320239"/>
    </source>
</evidence>
<evidence type="ECO:0000256" key="1">
    <source>
        <dbReference type="SAM" id="MobiDB-lite"/>
    </source>
</evidence>
<dbReference type="AlphaFoldDB" id="A0A561WS07"/>
<feature type="region of interest" description="Disordered" evidence="1">
    <location>
        <begin position="1"/>
        <end position="30"/>
    </location>
</feature>
<dbReference type="Gene3D" id="1.10.390.10">
    <property type="entry name" value="Neutral Protease Domain 2"/>
    <property type="match status" value="1"/>
</dbReference>